<gene>
    <name evidence="5" type="ORF">DRE_05223</name>
</gene>
<dbReference type="EMBL" id="KI966425">
    <property type="protein sequence ID" value="EWC45662.1"/>
    <property type="molecule type" value="Genomic_DNA"/>
</dbReference>
<dbReference type="AlphaFoldDB" id="W7HZL9"/>
<dbReference type="OrthoDB" id="194358at2759"/>
<dbReference type="Gene3D" id="3.40.50.300">
    <property type="entry name" value="P-loop containing nucleotide triphosphate hydrolases"/>
    <property type="match status" value="1"/>
</dbReference>
<reference evidence="5 6" key="1">
    <citation type="submission" date="2013-05" db="EMBL/GenBank/DDBJ databases">
        <title>Drechslerella stenobrocha genome reveals carnivorous origination and mechanical trapping mechanism of predatory fungi.</title>
        <authorList>
            <person name="Liu X."/>
            <person name="Zhang W."/>
            <person name="Liu K."/>
        </authorList>
    </citation>
    <scope>NUCLEOTIDE SEQUENCE [LARGE SCALE GENOMIC DNA]</scope>
    <source>
        <strain evidence="5 6">248</strain>
    </source>
</reference>
<keyword evidence="6" id="KW-1185">Reference proteome</keyword>
<dbReference type="Gene3D" id="3.40.50.1580">
    <property type="entry name" value="Nucleoside phosphorylase domain"/>
    <property type="match status" value="1"/>
</dbReference>
<protein>
    <submittedName>
        <fullName evidence="5">Uncharacterized protein</fullName>
    </submittedName>
</protein>
<dbReference type="Pfam" id="PF01048">
    <property type="entry name" value="PNP_UDP_1"/>
    <property type="match status" value="1"/>
</dbReference>
<sequence length="1253" mass="138822">MSKRKREQEAFDTRARRNAPASARGFSRNDYTIGWICAIPVEMAAARAMLDSVHDDLGNTPDDYNAYLFGAVGDHNVVIACLPAGDYGTTNAALVASQMRSSFPSIQSYLMVGVGGGVPGVTADIRLGDVVISTPTGKYPGVIRYKFGKTVASGRFEPSGVLNKPPFQLLAAVSKLRAKRMVEGCKISSFLSEALEKCPDTAAQFAYPGRHRDILYESEYDHVGGDTCNQCDPSKLTVRLARPTDDPVSHYGLIASGDEVMKHGGTRDRISQEYGICCFEMEAAGLMDRFPCLVIRGICDYSDSHKNKHWQGYAAAVAAAYAKELLYTLSPCRQANAVQQETDYEEIKTDCLQSLCYPDIDTRFHNIAEPHQNTCDWLFETEQFKRWKNRENIQDYNGVLWIKGKPGAGKSTLMKHALLHCEEELIDHTIASYFFNARSASQLEKTSLGMLRSLLYQVLDRDQAAFSRFIPRFLDKQRKHGKSWEWSPGELQSSLLELARCQSKRITLFVDALDECDEQEVRNVVAFLEKMGSVAISSGAVLNICLSSRHYPTIGMRKMLELVVDGQPGHTEDIAIYISESLRLSDKDIEEEIYEKAEGIFMWVVLVTAMLNNAFDDGRIQAVREKLREIPRDLNEVFSILLQKDNEHINETVCMLQWVLFSIEHLTPRGLYHAVQAAGRSEGLEKWDPSTATDQIIRRYITTVSRGLVEISQGSGQIAQFIHQTVIDFLVRGRRLQTLDPSLAPDVVAGSHDRLAQYCLRYIQMAEINPGGSSGFAISERVDEGPDPDRRCENSRIEEYRSYSLIKYSCLFIFNHAELAQGGGAGQQALLQQVQNNSGLLKRISNRHYMQAEYPQYRMDLPHAPESLALGEGLIHLLCWQNCWRLVQVLLELGVGVNSGNHVTPLEVAMVIGDPLCSADPGKAFSILLDAGADVNARWKSGKTPLMYAADLVGRSADVFSVERGVKLIKDLLRADVGASINVVDDHGRTALHMLVVSSGYRNLKTSAIRMLLDAGADVNVPDESGGTVLQKAVSPYFRSSSGKTIYRGAYGDPNIVRMLLEAGADVNARGGRFGTALHAATSGIFLCGRSAPEVIQMLLDAGADPNARALSPPDRSLRPLPPSLRELTLTEGLMARIRTYWRAHNAHTSSYAYNSCIEVLRGLKALQAAGAVDAAAGVEKMYTLLGWCTNKVAAFEKYGHDSPEFQALEPCPPTLENEYPGSWYYDATNIRNIPGALEALHLPEPWRDSEDY</sequence>
<feature type="domain" description="Nucleoside phosphorylase" evidence="3">
    <location>
        <begin position="33"/>
        <end position="309"/>
    </location>
</feature>
<evidence type="ECO:0000259" key="4">
    <source>
        <dbReference type="Pfam" id="PF24883"/>
    </source>
</evidence>
<evidence type="ECO:0000313" key="6">
    <source>
        <dbReference type="Proteomes" id="UP000024837"/>
    </source>
</evidence>
<proteinExistence type="predicted"/>
<evidence type="ECO:0000313" key="5">
    <source>
        <dbReference type="EMBL" id="EWC45662.1"/>
    </source>
</evidence>
<keyword evidence="1" id="KW-0677">Repeat</keyword>
<dbReference type="Gene3D" id="1.25.40.20">
    <property type="entry name" value="Ankyrin repeat-containing domain"/>
    <property type="match status" value="1"/>
</dbReference>
<dbReference type="SUPFAM" id="SSF53167">
    <property type="entry name" value="Purine and uridine phosphorylases"/>
    <property type="match status" value="1"/>
</dbReference>
<dbReference type="SUPFAM" id="SSF48403">
    <property type="entry name" value="Ankyrin repeat"/>
    <property type="match status" value="1"/>
</dbReference>
<evidence type="ECO:0000256" key="1">
    <source>
        <dbReference type="ARBA" id="ARBA00022737"/>
    </source>
</evidence>
<keyword evidence="2" id="KW-0040">ANK repeat</keyword>
<accession>W7HZL9</accession>
<dbReference type="PROSITE" id="PS50297">
    <property type="entry name" value="ANK_REP_REGION"/>
    <property type="match status" value="1"/>
</dbReference>
<feature type="repeat" description="ANK" evidence="2">
    <location>
        <begin position="987"/>
        <end position="1024"/>
    </location>
</feature>
<dbReference type="SMART" id="SM00248">
    <property type="entry name" value="ANK"/>
    <property type="match status" value="6"/>
</dbReference>
<dbReference type="InterPro" id="IPR056884">
    <property type="entry name" value="NPHP3-like_N"/>
</dbReference>
<dbReference type="InterPro" id="IPR027417">
    <property type="entry name" value="P-loop_NTPase"/>
</dbReference>
<evidence type="ECO:0000259" key="3">
    <source>
        <dbReference type="Pfam" id="PF01048"/>
    </source>
</evidence>
<name>W7HZL9_9PEZI</name>
<dbReference type="GO" id="GO:0009116">
    <property type="term" value="P:nucleoside metabolic process"/>
    <property type="evidence" value="ECO:0007669"/>
    <property type="project" value="InterPro"/>
</dbReference>
<dbReference type="Proteomes" id="UP000024837">
    <property type="component" value="Unassembled WGS sequence"/>
</dbReference>
<dbReference type="PANTHER" id="PTHR46082">
    <property type="entry name" value="ATP/GTP-BINDING PROTEIN-RELATED"/>
    <property type="match status" value="1"/>
</dbReference>
<dbReference type="SUPFAM" id="SSF52540">
    <property type="entry name" value="P-loop containing nucleoside triphosphate hydrolases"/>
    <property type="match status" value="1"/>
</dbReference>
<dbReference type="InterPro" id="IPR036770">
    <property type="entry name" value="Ankyrin_rpt-contain_sf"/>
</dbReference>
<dbReference type="HOGENOM" id="CLU_000288_34_2_1"/>
<dbReference type="InterPro" id="IPR053137">
    <property type="entry name" value="NLR-like"/>
</dbReference>
<evidence type="ECO:0000256" key="2">
    <source>
        <dbReference type="PROSITE-ProRule" id="PRU00023"/>
    </source>
</evidence>
<feature type="domain" description="Nephrocystin 3-like N-terminal" evidence="4">
    <location>
        <begin position="373"/>
        <end position="549"/>
    </location>
</feature>
<dbReference type="PROSITE" id="PS50088">
    <property type="entry name" value="ANK_REPEAT"/>
    <property type="match status" value="1"/>
</dbReference>
<dbReference type="GO" id="GO:0003824">
    <property type="term" value="F:catalytic activity"/>
    <property type="evidence" value="ECO:0007669"/>
    <property type="project" value="InterPro"/>
</dbReference>
<dbReference type="InterPro" id="IPR002110">
    <property type="entry name" value="Ankyrin_rpt"/>
</dbReference>
<dbReference type="Pfam" id="PF24883">
    <property type="entry name" value="NPHP3_N"/>
    <property type="match status" value="1"/>
</dbReference>
<organism evidence="5 6">
    <name type="scientific">Drechslerella stenobrocha 248</name>
    <dbReference type="NCBI Taxonomy" id="1043628"/>
    <lineage>
        <taxon>Eukaryota</taxon>
        <taxon>Fungi</taxon>
        <taxon>Dikarya</taxon>
        <taxon>Ascomycota</taxon>
        <taxon>Pezizomycotina</taxon>
        <taxon>Orbiliomycetes</taxon>
        <taxon>Orbiliales</taxon>
        <taxon>Orbiliaceae</taxon>
        <taxon>Drechslerella</taxon>
    </lineage>
</organism>
<dbReference type="InterPro" id="IPR035994">
    <property type="entry name" value="Nucleoside_phosphorylase_sf"/>
</dbReference>
<dbReference type="InterPro" id="IPR000845">
    <property type="entry name" value="Nucleoside_phosphorylase_d"/>
</dbReference>
<dbReference type="PANTHER" id="PTHR46082:SF11">
    <property type="entry name" value="AAA+ ATPASE DOMAIN-CONTAINING PROTEIN-RELATED"/>
    <property type="match status" value="1"/>
</dbReference>
<dbReference type="Pfam" id="PF00023">
    <property type="entry name" value="Ank"/>
    <property type="match status" value="3"/>
</dbReference>